<organism evidence="2 3">
    <name type="scientific">Candidatus Argoarchaeum ethanivorans</name>
    <dbReference type="NCBI Taxonomy" id="2608793"/>
    <lineage>
        <taxon>Archaea</taxon>
        <taxon>Methanobacteriati</taxon>
        <taxon>Methanobacteriota</taxon>
        <taxon>Stenosarchaea group</taxon>
        <taxon>Methanomicrobia</taxon>
        <taxon>Methanosarcinales</taxon>
        <taxon>Methanosarcinales incertae sedis</taxon>
        <taxon>GOM Arc I cluster</taxon>
        <taxon>Candidatus Argoarchaeum</taxon>
    </lineage>
</organism>
<proteinExistence type="predicted"/>
<protein>
    <submittedName>
        <fullName evidence="2">Uncharacterized protein</fullName>
    </submittedName>
</protein>
<evidence type="ECO:0000313" key="2">
    <source>
        <dbReference type="EMBL" id="CAD6495008.1"/>
    </source>
</evidence>
<dbReference type="Proteomes" id="UP000634805">
    <property type="component" value="Unassembled WGS sequence"/>
</dbReference>
<gene>
    <name evidence="2" type="ORF">EMLJLAPB_01094</name>
</gene>
<accession>A0A811TKN8</accession>
<evidence type="ECO:0000256" key="1">
    <source>
        <dbReference type="SAM" id="Phobius"/>
    </source>
</evidence>
<reference evidence="2" key="1">
    <citation type="submission" date="2020-10" db="EMBL/GenBank/DDBJ databases">
        <authorList>
            <person name="Hahn C.J."/>
            <person name="Laso-Perez R."/>
            <person name="Vulcano F."/>
            <person name="Vaziourakis K.-M."/>
            <person name="Stokke R."/>
            <person name="Steen I.H."/>
            <person name="Teske A."/>
            <person name="Boetius A."/>
            <person name="Liebeke M."/>
            <person name="Amann R."/>
            <person name="Knittel K."/>
        </authorList>
    </citation>
    <scope>NUCLEOTIDE SEQUENCE</scope>
    <source>
        <strain evidence="2">Gfbio:e3339647-f889-4370-9287-4fb5cb688e4c:AG392D22_GoMArc1</strain>
    </source>
</reference>
<keyword evidence="1" id="KW-0472">Membrane</keyword>
<evidence type="ECO:0000313" key="3">
    <source>
        <dbReference type="Proteomes" id="UP000634805"/>
    </source>
</evidence>
<dbReference type="AlphaFoldDB" id="A0A811TKN8"/>
<keyword evidence="1" id="KW-1133">Transmembrane helix</keyword>
<sequence length="257" mass="30338">MRKWSKWFLAVFLIEGIIFIWLISWIFTSISSLEVGEQIKTISYVIGAFASTLITTALVYHGFIQEPELGFTGFLIEPKDLKNNTVAKEDYIEYVNNSHRQVKHCYSRGFLRKKLLWVKIVECNEPPKYLRIANDITNLGFHETYVHEIQFEQTYPKQEELKPKKHVEQIGRALTPQVRDVRDIKFPSDFYEGELSELKKLIKIGGRLYRLKFTSFGATMHCSKEVWLNISEDMKTIEWSESKFKKLIRWTKSKDNR</sequence>
<feature type="transmembrane region" description="Helical" evidence="1">
    <location>
        <begin position="42"/>
        <end position="63"/>
    </location>
</feature>
<feature type="transmembrane region" description="Helical" evidence="1">
    <location>
        <begin position="7"/>
        <end position="30"/>
    </location>
</feature>
<dbReference type="EMBL" id="CAJHIS010000045">
    <property type="protein sequence ID" value="CAD6495008.1"/>
    <property type="molecule type" value="Genomic_DNA"/>
</dbReference>
<keyword evidence="1" id="KW-0812">Transmembrane</keyword>
<comment type="caution">
    <text evidence="2">The sequence shown here is derived from an EMBL/GenBank/DDBJ whole genome shotgun (WGS) entry which is preliminary data.</text>
</comment>
<name>A0A811TKN8_9EURY</name>